<dbReference type="FunFam" id="3.30.300.30:FF:000008">
    <property type="entry name" value="2,3-dihydroxybenzoate-AMP ligase"/>
    <property type="match status" value="1"/>
</dbReference>
<dbReference type="OrthoDB" id="9803968at2"/>
<keyword evidence="2" id="KW-0436">Ligase</keyword>
<evidence type="ECO:0000259" key="4">
    <source>
        <dbReference type="Pfam" id="PF13193"/>
    </source>
</evidence>
<proteinExistence type="inferred from homology"/>
<dbReference type="PRINTS" id="PR00154">
    <property type="entry name" value="AMPBINDING"/>
</dbReference>
<dbReference type="GO" id="GO:0016878">
    <property type="term" value="F:acid-thiol ligase activity"/>
    <property type="evidence" value="ECO:0007669"/>
    <property type="project" value="UniProtKB-ARBA"/>
</dbReference>
<feature type="domain" description="AMP-binding enzyme C-terminal" evidence="4">
    <location>
        <begin position="421"/>
        <end position="495"/>
    </location>
</feature>
<dbReference type="Gene3D" id="3.30.300.30">
    <property type="match status" value="1"/>
</dbReference>
<dbReference type="InterPro" id="IPR000873">
    <property type="entry name" value="AMP-dep_synth/lig_dom"/>
</dbReference>
<gene>
    <name evidence="5" type="ORF">SAMN04490239_8782</name>
</gene>
<feature type="domain" description="AMP-dependent synthetase/ligase" evidence="3">
    <location>
        <begin position="10"/>
        <end position="370"/>
    </location>
</feature>
<dbReference type="CDD" id="cd17631">
    <property type="entry name" value="FACL_FadD13-like"/>
    <property type="match status" value="1"/>
</dbReference>
<dbReference type="PROSITE" id="PS00455">
    <property type="entry name" value="AMP_BINDING"/>
    <property type="match status" value="1"/>
</dbReference>
<name>A0A1H5BPT7_9NOCA</name>
<evidence type="ECO:0000313" key="6">
    <source>
        <dbReference type="Proteomes" id="UP000183561"/>
    </source>
</evidence>
<evidence type="ECO:0000313" key="5">
    <source>
        <dbReference type="EMBL" id="SED56084.1"/>
    </source>
</evidence>
<dbReference type="Gene3D" id="3.40.50.12780">
    <property type="entry name" value="N-terminal domain of ligase-like"/>
    <property type="match status" value="1"/>
</dbReference>
<dbReference type="InterPro" id="IPR020845">
    <property type="entry name" value="AMP-binding_CS"/>
</dbReference>
<reference evidence="6" key="1">
    <citation type="submission" date="2016-10" db="EMBL/GenBank/DDBJ databases">
        <authorList>
            <person name="Varghese N."/>
            <person name="Submissions S."/>
        </authorList>
    </citation>
    <scope>NUCLEOTIDE SEQUENCE [LARGE SCALE GENOMIC DNA]</scope>
    <source>
        <strain evidence="6">DSM 44498</strain>
    </source>
</reference>
<dbReference type="Pfam" id="PF00501">
    <property type="entry name" value="AMP-binding"/>
    <property type="match status" value="1"/>
</dbReference>
<dbReference type="InterPro" id="IPR042099">
    <property type="entry name" value="ANL_N_sf"/>
</dbReference>
<dbReference type="EMBL" id="FNSV01000005">
    <property type="protein sequence ID" value="SED56084.1"/>
    <property type="molecule type" value="Genomic_DNA"/>
</dbReference>
<dbReference type="PANTHER" id="PTHR43767:SF1">
    <property type="entry name" value="NONRIBOSOMAL PEPTIDE SYNTHASE PES1 (EUROFUNG)-RELATED"/>
    <property type="match status" value="1"/>
</dbReference>
<dbReference type="NCBIfam" id="NF004837">
    <property type="entry name" value="PRK06187.1"/>
    <property type="match status" value="1"/>
</dbReference>
<evidence type="ECO:0000259" key="3">
    <source>
        <dbReference type="Pfam" id="PF00501"/>
    </source>
</evidence>
<dbReference type="InterPro" id="IPR025110">
    <property type="entry name" value="AMP-bd_C"/>
</dbReference>
<dbReference type="InterPro" id="IPR045851">
    <property type="entry name" value="AMP-bd_C_sf"/>
</dbReference>
<evidence type="ECO:0000256" key="2">
    <source>
        <dbReference type="ARBA" id="ARBA00022598"/>
    </source>
</evidence>
<dbReference type="InterPro" id="IPR020459">
    <property type="entry name" value="AMP-binding"/>
</dbReference>
<accession>A0A1H5BPT7</accession>
<keyword evidence="6" id="KW-1185">Reference proteome</keyword>
<dbReference type="AlphaFoldDB" id="A0A1H5BPT7"/>
<dbReference type="InterPro" id="IPR050237">
    <property type="entry name" value="ATP-dep_AMP-bd_enzyme"/>
</dbReference>
<comment type="similarity">
    <text evidence="1">Belongs to the ATP-dependent AMP-binding enzyme family.</text>
</comment>
<dbReference type="SUPFAM" id="SSF56801">
    <property type="entry name" value="Acetyl-CoA synthetase-like"/>
    <property type="match status" value="1"/>
</dbReference>
<protein>
    <submittedName>
        <fullName evidence="5">AMP-binding enzyme C-terminal domain-containing protein</fullName>
    </submittedName>
</protein>
<sequence length="510" mass="55390">MLVSDIVEYGARKHPDRIALRFEDEAVTYAELRDRSRRLAGALLGVAAPGDRVAILSTNCTEYFDCYYGVPMAGMALTILNFRLHPDQIAALIEHSGATVLIVAEEFAGAVDQIRGSIPSVHTIVSIGAAPGTVGWDEFVGAGPAQAPTVRPAPDDIAWLVYTSGTTGTPKGVMISHRNLVSGITSSALQWALPEDTVFLFCFPLCHVGGYVTLLNHLMGSTVGIVRAYDNATFLRLVEQWQVTQTGLAPTMINFLLQDRALADHDLSTLQAIGYGSSAIPAQVLRQGLERLRCDFYQGMGMTELAGNVLHLDYDAHRRAAGGESRLLAAAGKPMRLVDIRIVDDAMRDVPTGHVGEMVVRGDQVMTGYWRDPDATAAAFTDGWFHTGDLVRRDDEGFVYIVDRKKDLIISGGENVASLTVEQALYRHPAVAEAAAIGVEDDTWGELVCAVVVLRDGATATADDIITACREQLGGFQVPRRVEFVDTLPRNVTGKILKRDLRERFSHTTV</sequence>
<dbReference type="Pfam" id="PF13193">
    <property type="entry name" value="AMP-binding_C"/>
    <property type="match status" value="1"/>
</dbReference>
<evidence type="ECO:0000256" key="1">
    <source>
        <dbReference type="ARBA" id="ARBA00006432"/>
    </source>
</evidence>
<dbReference type="Proteomes" id="UP000183561">
    <property type="component" value="Unassembled WGS sequence"/>
</dbReference>
<dbReference type="RefSeq" id="WP_072941416.1">
    <property type="nucleotide sequence ID" value="NZ_FNSV01000005.1"/>
</dbReference>
<dbReference type="PANTHER" id="PTHR43767">
    <property type="entry name" value="LONG-CHAIN-FATTY-ACID--COA LIGASE"/>
    <property type="match status" value="1"/>
</dbReference>
<organism evidence="5 6">
    <name type="scientific">Rhodococcus koreensis</name>
    <dbReference type="NCBI Taxonomy" id="99653"/>
    <lineage>
        <taxon>Bacteria</taxon>
        <taxon>Bacillati</taxon>
        <taxon>Actinomycetota</taxon>
        <taxon>Actinomycetes</taxon>
        <taxon>Mycobacteriales</taxon>
        <taxon>Nocardiaceae</taxon>
        <taxon>Rhodococcus</taxon>
    </lineage>
</organism>